<dbReference type="InterPro" id="IPR013106">
    <property type="entry name" value="Ig_V-set"/>
</dbReference>
<proteinExistence type="predicted"/>
<keyword evidence="1" id="KW-1133">Transmembrane helix</keyword>
<reference evidence="3" key="2">
    <citation type="submission" date="2025-09" db="UniProtKB">
        <authorList>
            <consortium name="Ensembl"/>
        </authorList>
    </citation>
    <scope>IDENTIFICATION</scope>
</reference>
<evidence type="ECO:0000256" key="1">
    <source>
        <dbReference type="SAM" id="Phobius"/>
    </source>
</evidence>
<dbReference type="Pfam" id="PF07686">
    <property type="entry name" value="V-set"/>
    <property type="match status" value="1"/>
</dbReference>
<feature type="domain" description="Ig-like" evidence="2">
    <location>
        <begin position="104"/>
        <end position="194"/>
    </location>
</feature>
<dbReference type="PANTHER" id="PTHR45046:SF1">
    <property type="entry name" value="V-SET AND IMMUNOGLOBULIN DOMAIN-CONTAINING PROTEIN 2"/>
    <property type="match status" value="1"/>
</dbReference>
<accession>A0A8D2IMI4</accession>
<sequence length="295" mass="31660">AMELPGSFSGAPCAQTPGQGCISLTWPSFAPQILYFTSNTLYKPGAQAKRLHLLQDPPTLGIATIQLTDLRSSDAGIYTCEVNNPPDFYGTSFGQIELIVLMAPSSPVCRGTTSVSVGSNTTLTCNSTEGVPAPIYSWKRLDSKSPLPVSNTVQNEKTGTLELLNVSLALAGIYQCTSSNEFGQKTCQITLQVTGGVLGVLAGMAGCFLFIFLTVKKGSDSRNLESTPGWYSLHQSPSKHFKFNQERNIQSLMLSPSSSYSTSHMAAHKAARSSGLRSWATDQEAHIRNCSHVVL</sequence>
<dbReference type="Ensembl" id="ENSVKKT00000000634.1">
    <property type="protein sequence ID" value="ENSVKKP00000000609.1"/>
    <property type="gene ID" value="ENSVKKG00000000529.1"/>
</dbReference>
<evidence type="ECO:0000259" key="2">
    <source>
        <dbReference type="PROSITE" id="PS50835"/>
    </source>
</evidence>
<dbReference type="InterPro" id="IPR042475">
    <property type="entry name" value="VSIG2"/>
</dbReference>
<dbReference type="SUPFAM" id="SSF48726">
    <property type="entry name" value="Immunoglobulin"/>
    <property type="match status" value="2"/>
</dbReference>
<keyword evidence="1" id="KW-0472">Membrane</keyword>
<dbReference type="AlphaFoldDB" id="A0A8D2IMI4"/>
<dbReference type="SMART" id="SM00408">
    <property type="entry name" value="IGc2"/>
    <property type="match status" value="2"/>
</dbReference>
<organism evidence="3 4">
    <name type="scientific">Varanus komodoensis</name>
    <name type="common">Komodo dragon</name>
    <dbReference type="NCBI Taxonomy" id="61221"/>
    <lineage>
        <taxon>Eukaryota</taxon>
        <taxon>Metazoa</taxon>
        <taxon>Chordata</taxon>
        <taxon>Craniata</taxon>
        <taxon>Vertebrata</taxon>
        <taxon>Euteleostomi</taxon>
        <taxon>Lepidosauria</taxon>
        <taxon>Squamata</taxon>
        <taxon>Bifurcata</taxon>
        <taxon>Unidentata</taxon>
        <taxon>Episquamata</taxon>
        <taxon>Toxicofera</taxon>
        <taxon>Anguimorpha</taxon>
        <taxon>Paleoanguimorpha</taxon>
        <taxon>Varanoidea</taxon>
        <taxon>Varanidae</taxon>
        <taxon>Varanus</taxon>
    </lineage>
</organism>
<dbReference type="InterPro" id="IPR003599">
    <property type="entry name" value="Ig_sub"/>
</dbReference>
<dbReference type="InterPro" id="IPR007110">
    <property type="entry name" value="Ig-like_dom"/>
</dbReference>
<reference evidence="3" key="1">
    <citation type="submission" date="2025-08" db="UniProtKB">
        <authorList>
            <consortium name="Ensembl"/>
        </authorList>
    </citation>
    <scope>IDENTIFICATION</scope>
</reference>
<dbReference type="Gene3D" id="2.60.40.10">
    <property type="entry name" value="Immunoglobulins"/>
    <property type="match status" value="2"/>
</dbReference>
<dbReference type="InterPro" id="IPR013783">
    <property type="entry name" value="Ig-like_fold"/>
</dbReference>
<evidence type="ECO:0000313" key="3">
    <source>
        <dbReference type="Ensembl" id="ENSVKKP00000000609.1"/>
    </source>
</evidence>
<dbReference type="Pfam" id="PF13927">
    <property type="entry name" value="Ig_3"/>
    <property type="match status" value="1"/>
</dbReference>
<dbReference type="PROSITE" id="PS50835">
    <property type="entry name" value="IG_LIKE"/>
    <property type="match status" value="1"/>
</dbReference>
<name>A0A8D2IMI4_VARKO</name>
<keyword evidence="1" id="KW-0812">Transmembrane</keyword>
<dbReference type="InterPro" id="IPR036179">
    <property type="entry name" value="Ig-like_dom_sf"/>
</dbReference>
<keyword evidence="4" id="KW-1185">Reference proteome</keyword>
<dbReference type="Proteomes" id="UP000694545">
    <property type="component" value="Unplaced"/>
</dbReference>
<evidence type="ECO:0000313" key="4">
    <source>
        <dbReference type="Proteomes" id="UP000694545"/>
    </source>
</evidence>
<feature type="transmembrane region" description="Helical" evidence="1">
    <location>
        <begin position="193"/>
        <end position="215"/>
    </location>
</feature>
<dbReference type="SMART" id="SM00409">
    <property type="entry name" value="IG"/>
    <property type="match status" value="2"/>
</dbReference>
<protein>
    <submittedName>
        <fullName evidence="3">V-set and immunoglobulin domain containing 2</fullName>
    </submittedName>
</protein>
<dbReference type="PANTHER" id="PTHR45046">
    <property type="entry name" value="V-SET AND IMMUNOGLOBULIN DOMAIN-CONTAINING PROTEIN 2"/>
    <property type="match status" value="1"/>
</dbReference>
<dbReference type="InterPro" id="IPR003598">
    <property type="entry name" value="Ig_sub2"/>
</dbReference>